<evidence type="ECO:0000259" key="2">
    <source>
        <dbReference type="Pfam" id="PF01225"/>
    </source>
</evidence>
<dbReference type="InterPro" id="IPR000713">
    <property type="entry name" value="Mur_ligase_N"/>
</dbReference>
<dbReference type="PANTHER" id="PTHR43445">
    <property type="entry name" value="UDP-N-ACETYLMURAMATE--L-ALANINE LIGASE-RELATED"/>
    <property type="match status" value="1"/>
</dbReference>
<organism evidence="4">
    <name type="scientific">marine metagenome</name>
    <dbReference type="NCBI Taxonomy" id="408172"/>
    <lineage>
        <taxon>unclassified sequences</taxon>
        <taxon>metagenomes</taxon>
        <taxon>ecological metagenomes</taxon>
    </lineage>
</organism>
<evidence type="ECO:0008006" key="5">
    <source>
        <dbReference type="Google" id="ProtNLM"/>
    </source>
</evidence>
<name>A0A381XW62_9ZZZZ</name>
<keyword evidence="1" id="KW-0472">Membrane</keyword>
<sequence>MVSNEKIKSIYLIAICGTGMASLAGLLQKSGYQVTGSDANIYPPMSTLLKSSGIDIKPGYQRKNITGNIDQVIIGNAVTKDNPEVLAVQEKGIPYISFPEAINKFYLKNQKSLVITGTHGKTTTTALLSWILHSAKRKPGFMVGGWMKNFDGNHAISEGEFFVSEGDEYDTAFFDKGPKFLHYSPFASILTGIEFDHADIYRDLEHVKDSFRKFVNIIHPSGFLLAAFSDKNVKDVLANAPCQVETYGFSSSADWVIDGYKFEDGKGHFTLIHQSVKIANFHLPMIGRHNIENATSVAVMSLKLGL</sequence>
<feature type="domain" description="Mur ligase N-terminal catalytic" evidence="2">
    <location>
        <begin position="10"/>
        <end position="105"/>
    </location>
</feature>
<dbReference type="Pfam" id="PF08245">
    <property type="entry name" value="Mur_ligase_M"/>
    <property type="match status" value="1"/>
</dbReference>
<dbReference type="PANTHER" id="PTHR43445:SF5">
    <property type="entry name" value="UDP-N-ACETYLMURAMATE--L-ALANYL-GAMMA-D-GLUTAMYL-MESO-2,6-DIAMINOHEPTANDIOATE LIGASE"/>
    <property type="match status" value="1"/>
</dbReference>
<proteinExistence type="predicted"/>
<dbReference type="Gene3D" id="3.40.1190.10">
    <property type="entry name" value="Mur-like, catalytic domain"/>
    <property type="match status" value="1"/>
</dbReference>
<evidence type="ECO:0000259" key="3">
    <source>
        <dbReference type="Pfam" id="PF08245"/>
    </source>
</evidence>
<dbReference type="SUPFAM" id="SSF51984">
    <property type="entry name" value="MurCD N-terminal domain"/>
    <property type="match status" value="1"/>
</dbReference>
<dbReference type="GO" id="GO:0005524">
    <property type="term" value="F:ATP binding"/>
    <property type="evidence" value="ECO:0007669"/>
    <property type="project" value="InterPro"/>
</dbReference>
<gene>
    <name evidence="4" type="ORF">METZ01_LOCUS121515</name>
</gene>
<protein>
    <recommendedName>
        <fullName evidence="5">Mur ligase N-terminal catalytic domain-containing protein</fullName>
    </recommendedName>
</protein>
<dbReference type="InterPro" id="IPR036565">
    <property type="entry name" value="Mur-like_cat_sf"/>
</dbReference>
<keyword evidence="1" id="KW-0812">Transmembrane</keyword>
<accession>A0A381XW62</accession>
<dbReference type="GO" id="GO:0016881">
    <property type="term" value="F:acid-amino acid ligase activity"/>
    <property type="evidence" value="ECO:0007669"/>
    <property type="project" value="InterPro"/>
</dbReference>
<reference evidence="4" key="1">
    <citation type="submission" date="2018-05" db="EMBL/GenBank/DDBJ databases">
        <authorList>
            <person name="Lanie J.A."/>
            <person name="Ng W.-L."/>
            <person name="Kazmierczak K.M."/>
            <person name="Andrzejewski T.M."/>
            <person name="Davidsen T.M."/>
            <person name="Wayne K.J."/>
            <person name="Tettelin H."/>
            <person name="Glass J.I."/>
            <person name="Rusch D."/>
            <person name="Podicherti R."/>
            <person name="Tsui H.-C.T."/>
            <person name="Winkler M.E."/>
        </authorList>
    </citation>
    <scope>NUCLEOTIDE SEQUENCE</scope>
</reference>
<dbReference type="Pfam" id="PF01225">
    <property type="entry name" value="Mur_ligase"/>
    <property type="match status" value="1"/>
</dbReference>
<dbReference type="InterPro" id="IPR013221">
    <property type="entry name" value="Mur_ligase_cen"/>
</dbReference>
<dbReference type="SUPFAM" id="SSF53623">
    <property type="entry name" value="MurD-like peptide ligases, catalytic domain"/>
    <property type="match status" value="1"/>
</dbReference>
<dbReference type="Gene3D" id="3.40.50.720">
    <property type="entry name" value="NAD(P)-binding Rossmann-like Domain"/>
    <property type="match status" value="1"/>
</dbReference>
<dbReference type="EMBL" id="UINC01016502">
    <property type="protein sequence ID" value="SVA68661.1"/>
    <property type="molecule type" value="Genomic_DNA"/>
</dbReference>
<keyword evidence="1" id="KW-1133">Transmembrane helix</keyword>
<feature type="non-terminal residue" evidence="4">
    <location>
        <position position="306"/>
    </location>
</feature>
<feature type="transmembrane region" description="Helical" evidence="1">
    <location>
        <begin position="9"/>
        <end position="27"/>
    </location>
</feature>
<feature type="domain" description="Mur ligase central" evidence="3">
    <location>
        <begin position="115"/>
        <end position="299"/>
    </location>
</feature>
<evidence type="ECO:0000256" key="1">
    <source>
        <dbReference type="SAM" id="Phobius"/>
    </source>
</evidence>
<dbReference type="AlphaFoldDB" id="A0A381XW62"/>
<evidence type="ECO:0000313" key="4">
    <source>
        <dbReference type="EMBL" id="SVA68661.1"/>
    </source>
</evidence>
<dbReference type="InterPro" id="IPR050061">
    <property type="entry name" value="MurCDEF_pg_biosynth"/>
</dbReference>